<sequence length="186" mass="20900">MPRSKHPRPSDARSPSQNPLRASARCGLLPQSKFGSPSSDSVQSPREWVATAHPLGKHVPQTADKPKETEPGRLGQNAEAKTAQNNREYVVLNIATQESWKNDKDDYETRTEWHRVFAWRNLSKFAKTLQKGQLITLEGTLRYREVEDEVEGTTFKHRIAEIHATSMKRLSKIEAADDPADGAGDE</sequence>
<keyword evidence="1 2" id="KW-0238">DNA-binding</keyword>
<evidence type="ECO:0000256" key="1">
    <source>
        <dbReference type="ARBA" id="ARBA00023125"/>
    </source>
</evidence>
<dbReference type="InterPro" id="IPR011344">
    <property type="entry name" value="ssDNA-bd"/>
</dbReference>
<accession>A0A4Q7YEG9</accession>
<dbReference type="PANTHER" id="PTHR10302:SF0">
    <property type="entry name" value="SINGLE-STRANDED DNA-BINDING PROTEIN, MITOCHONDRIAL"/>
    <property type="match status" value="1"/>
</dbReference>
<evidence type="ECO:0000313" key="6">
    <source>
        <dbReference type="Proteomes" id="UP000292958"/>
    </source>
</evidence>
<proteinExistence type="predicted"/>
<dbReference type="Gene3D" id="2.40.50.140">
    <property type="entry name" value="Nucleic acid-binding proteins"/>
    <property type="match status" value="1"/>
</dbReference>
<dbReference type="NCBIfam" id="TIGR00621">
    <property type="entry name" value="ssb"/>
    <property type="match status" value="1"/>
</dbReference>
<protein>
    <recommendedName>
        <fullName evidence="3">Single-stranded DNA-binding protein</fullName>
    </recommendedName>
</protein>
<dbReference type="InterPro" id="IPR012340">
    <property type="entry name" value="NA-bd_OB-fold"/>
</dbReference>
<name>A0A4Q7YEG9_9BACT</name>
<dbReference type="AlphaFoldDB" id="A0A4Q7YEG9"/>
<dbReference type="GO" id="GO:0009295">
    <property type="term" value="C:nucleoid"/>
    <property type="evidence" value="ECO:0007669"/>
    <property type="project" value="TreeGrafter"/>
</dbReference>
<organism evidence="5 6">
    <name type="scientific">Edaphobacter modestus</name>
    <dbReference type="NCBI Taxonomy" id="388466"/>
    <lineage>
        <taxon>Bacteria</taxon>
        <taxon>Pseudomonadati</taxon>
        <taxon>Acidobacteriota</taxon>
        <taxon>Terriglobia</taxon>
        <taxon>Terriglobales</taxon>
        <taxon>Acidobacteriaceae</taxon>
        <taxon>Edaphobacter</taxon>
    </lineage>
</organism>
<dbReference type="SUPFAM" id="SSF50249">
    <property type="entry name" value="Nucleic acid-binding proteins"/>
    <property type="match status" value="1"/>
</dbReference>
<dbReference type="InterPro" id="IPR000424">
    <property type="entry name" value="Primosome_PriB/ssb"/>
</dbReference>
<dbReference type="Proteomes" id="UP000292958">
    <property type="component" value="Unassembled WGS sequence"/>
</dbReference>
<keyword evidence="6" id="KW-1185">Reference proteome</keyword>
<feature type="region of interest" description="Disordered" evidence="4">
    <location>
        <begin position="1"/>
        <end position="85"/>
    </location>
</feature>
<feature type="compositionally biased region" description="Polar residues" evidence="4">
    <location>
        <begin position="33"/>
        <end position="44"/>
    </location>
</feature>
<dbReference type="PROSITE" id="PS50935">
    <property type="entry name" value="SSB"/>
    <property type="match status" value="1"/>
</dbReference>
<evidence type="ECO:0000313" key="5">
    <source>
        <dbReference type="EMBL" id="RZU35727.1"/>
    </source>
</evidence>
<dbReference type="Pfam" id="PF00436">
    <property type="entry name" value="SSB"/>
    <property type="match status" value="1"/>
</dbReference>
<reference evidence="5 6" key="1">
    <citation type="submission" date="2019-02" db="EMBL/GenBank/DDBJ databases">
        <title>Genomic Encyclopedia of Archaeal and Bacterial Type Strains, Phase II (KMG-II): from individual species to whole genera.</title>
        <authorList>
            <person name="Goeker M."/>
        </authorList>
    </citation>
    <scope>NUCLEOTIDE SEQUENCE [LARGE SCALE GENOMIC DNA]</scope>
    <source>
        <strain evidence="5 6">DSM 18101</strain>
    </source>
</reference>
<dbReference type="EMBL" id="SHKW01000002">
    <property type="protein sequence ID" value="RZU35727.1"/>
    <property type="molecule type" value="Genomic_DNA"/>
</dbReference>
<evidence type="ECO:0000256" key="4">
    <source>
        <dbReference type="SAM" id="MobiDB-lite"/>
    </source>
</evidence>
<dbReference type="GO" id="GO:0006260">
    <property type="term" value="P:DNA replication"/>
    <property type="evidence" value="ECO:0007669"/>
    <property type="project" value="InterPro"/>
</dbReference>
<gene>
    <name evidence="5" type="ORF">BDD14_5822</name>
</gene>
<dbReference type="GO" id="GO:0003697">
    <property type="term" value="F:single-stranded DNA binding"/>
    <property type="evidence" value="ECO:0007669"/>
    <property type="project" value="InterPro"/>
</dbReference>
<dbReference type="PANTHER" id="PTHR10302">
    <property type="entry name" value="SINGLE-STRANDED DNA-BINDING PROTEIN"/>
    <property type="match status" value="1"/>
</dbReference>
<evidence type="ECO:0000256" key="3">
    <source>
        <dbReference type="RuleBase" id="RU000524"/>
    </source>
</evidence>
<dbReference type="CDD" id="cd04496">
    <property type="entry name" value="SSB_OBF"/>
    <property type="match status" value="1"/>
</dbReference>
<comment type="caution">
    <text evidence="5">The sequence shown here is derived from an EMBL/GenBank/DDBJ whole genome shotgun (WGS) entry which is preliminary data.</text>
</comment>
<evidence type="ECO:0000256" key="2">
    <source>
        <dbReference type="PROSITE-ProRule" id="PRU00252"/>
    </source>
</evidence>